<dbReference type="KEGG" id="goe:114828444"/>
<dbReference type="CTD" id="43781"/>
<proteinExistence type="predicted"/>
<feature type="region of interest" description="Disordered" evidence="2">
    <location>
        <begin position="1"/>
        <end position="20"/>
    </location>
</feature>
<name>A0AAJ7SGU5_9ACAR</name>
<dbReference type="InterPro" id="IPR037863">
    <property type="entry name" value="RHOGAP6/36"/>
</dbReference>
<dbReference type="InterPro" id="IPR008936">
    <property type="entry name" value="Rho_GTPase_activation_prot"/>
</dbReference>
<feature type="region of interest" description="Disordered" evidence="2">
    <location>
        <begin position="172"/>
        <end position="216"/>
    </location>
</feature>
<feature type="compositionally biased region" description="Basic residues" evidence="2">
    <location>
        <begin position="7"/>
        <end position="20"/>
    </location>
</feature>
<dbReference type="GO" id="GO:0005096">
    <property type="term" value="F:GTPase activator activity"/>
    <property type="evidence" value="ECO:0007669"/>
    <property type="project" value="UniProtKB-KW"/>
</dbReference>
<feature type="compositionally biased region" description="Basic and acidic residues" evidence="2">
    <location>
        <begin position="183"/>
        <end position="193"/>
    </location>
</feature>
<dbReference type="SMART" id="SM00324">
    <property type="entry name" value="RhoGAP"/>
    <property type="match status" value="1"/>
</dbReference>
<sequence length="757" mass="84286">MHGGSSGHKHRSSARSRAKSQSRIGALQLCTWMPEGDCTWRSTEWQCKAQVGSGSLVSLSDAESHTLALISLERINQFQGFKIPSLPRDEDLAPKGKSRRKPTALLRRKSATTSFIEMSSRLANEIASEEKCCFAVPLTKLINRDAKLHGVSTIQADVDSLHELTYSMRFKGVLDEDQEEDPSPERRHSKDESWEADSDEAPSKKGGNSGSNRERTQSADLGASAMSSSLLAVQKLASAKTVPSVRAVTSSTYSLHVSDERTGPRVPRIVNSCLKYLYKYGPTTVGVFRVSSSKRRVRQLRELFDSGSEQVEKLLGVNADPSLDSSDSGDESRWDDSTWPKEWESWPRSGGGAHDVAQILKEFFRDLPEPLMTRQLYSAFLHTLRLPRESQLTSVVHLIRLLPSANRDVLWALLRLLRNICTHSTNKDDSLQGNKMDANNLATVLGPNILRTNPTPSVATGPKSYFVEKLERAEERSDVILVVRYLIENFERLFSVSAQDMDAMYRRMLVEEPQRLESLFTDRFLSSNCDAPPRLSSRRLSRDEVFTPQEGNQERERGRKGILRRATEKTDYRELSRYRQSSAESTTSMKIKGRLNSSSSKDTSQSSLNDWENPAGVGGLSGVRGGGALNANHWDQSQFSAFVGATQTPPSITVTLSKEKKARSKSKSKSKNETVAAEPREQRSFALKKSKSASALLSGILFGSFRRDSDTSPSPSMDEDDFAGRRASSSYTQYSSGMAVCRRADLISSECRKPRER</sequence>
<keyword evidence="1" id="KW-0343">GTPase activation</keyword>
<dbReference type="Proteomes" id="UP000694867">
    <property type="component" value="Unplaced"/>
</dbReference>
<dbReference type="PANTHER" id="PTHR12635">
    <property type="entry name" value="RHO-GTPASE-ACTIVATING PROTEIN 6 FAMILY MEMBER"/>
    <property type="match status" value="1"/>
</dbReference>
<evidence type="ECO:0000313" key="4">
    <source>
        <dbReference type="Proteomes" id="UP000694867"/>
    </source>
</evidence>
<gene>
    <name evidence="5" type="primary">LOC114828444</name>
</gene>
<evidence type="ECO:0000256" key="1">
    <source>
        <dbReference type="ARBA" id="ARBA00022468"/>
    </source>
</evidence>
<dbReference type="PANTHER" id="PTHR12635:SF7">
    <property type="entry name" value="RHO GTPASE ACTIVATING PROTEIN 6-RELATED"/>
    <property type="match status" value="1"/>
</dbReference>
<organism evidence="4 5">
    <name type="scientific">Galendromus occidentalis</name>
    <name type="common">western predatory mite</name>
    <dbReference type="NCBI Taxonomy" id="34638"/>
    <lineage>
        <taxon>Eukaryota</taxon>
        <taxon>Metazoa</taxon>
        <taxon>Ecdysozoa</taxon>
        <taxon>Arthropoda</taxon>
        <taxon>Chelicerata</taxon>
        <taxon>Arachnida</taxon>
        <taxon>Acari</taxon>
        <taxon>Parasitiformes</taxon>
        <taxon>Mesostigmata</taxon>
        <taxon>Gamasina</taxon>
        <taxon>Phytoseioidea</taxon>
        <taxon>Phytoseiidae</taxon>
        <taxon>Typhlodrominae</taxon>
        <taxon>Galendromus</taxon>
    </lineage>
</organism>
<evidence type="ECO:0000313" key="5">
    <source>
        <dbReference type="RefSeq" id="XP_028968481.1"/>
    </source>
</evidence>
<reference evidence="5" key="1">
    <citation type="submission" date="2025-08" db="UniProtKB">
        <authorList>
            <consortium name="RefSeq"/>
        </authorList>
    </citation>
    <scope>IDENTIFICATION</scope>
</reference>
<protein>
    <submittedName>
        <fullName evidence="5">Rho GTPase-activating protein 6</fullName>
    </submittedName>
</protein>
<dbReference type="GeneID" id="114828444"/>
<feature type="compositionally biased region" description="Basic and acidic residues" evidence="2">
    <location>
        <begin position="552"/>
        <end position="577"/>
    </location>
</feature>
<dbReference type="AlphaFoldDB" id="A0AAJ7SGU5"/>
<dbReference type="Gene3D" id="1.10.555.10">
    <property type="entry name" value="Rho GTPase activation protein"/>
    <property type="match status" value="1"/>
</dbReference>
<evidence type="ECO:0000256" key="2">
    <source>
        <dbReference type="SAM" id="MobiDB-lite"/>
    </source>
</evidence>
<accession>A0AAJ7SGU5</accession>
<feature type="compositionally biased region" description="Basic and acidic residues" evidence="2">
    <location>
        <begin position="330"/>
        <end position="340"/>
    </location>
</feature>
<feature type="domain" description="Rho-GAP" evidence="3">
    <location>
        <begin position="253"/>
        <end position="494"/>
    </location>
</feature>
<feature type="region of interest" description="Disordered" evidence="2">
    <location>
        <begin position="531"/>
        <end position="619"/>
    </location>
</feature>
<feature type="compositionally biased region" description="Low complexity" evidence="2">
    <location>
        <begin position="597"/>
        <end position="607"/>
    </location>
</feature>
<feature type="region of interest" description="Disordered" evidence="2">
    <location>
        <begin position="653"/>
        <end position="691"/>
    </location>
</feature>
<dbReference type="RefSeq" id="XP_028968481.1">
    <property type="nucleotide sequence ID" value="XM_029112648.1"/>
</dbReference>
<keyword evidence="4" id="KW-1185">Reference proteome</keyword>
<dbReference type="SUPFAM" id="SSF48350">
    <property type="entry name" value="GTPase activation domain, GAP"/>
    <property type="match status" value="1"/>
</dbReference>
<feature type="compositionally biased region" description="Basic residues" evidence="2">
    <location>
        <begin position="660"/>
        <end position="669"/>
    </location>
</feature>
<feature type="compositionally biased region" description="Polar residues" evidence="2">
    <location>
        <begin position="578"/>
        <end position="589"/>
    </location>
</feature>
<feature type="region of interest" description="Disordered" evidence="2">
    <location>
        <begin position="705"/>
        <end position="729"/>
    </location>
</feature>
<dbReference type="Pfam" id="PF00620">
    <property type="entry name" value="RhoGAP"/>
    <property type="match status" value="1"/>
</dbReference>
<dbReference type="PROSITE" id="PS50238">
    <property type="entry name" value="RHOGAP"/>
    <property type="match status" value="1"/>
</dbReference>
<feature type="region of interest" description="Disordered" evidence="2">
    <location>
        <begin position="319"/>
        <end position="340"/>
    </location>
</feature>
<dbReference type="InterPro" id="IPR000198">
    <property type="entry name" value="RhoGAP_dom"/>
</dbReference>
<evidence type="ECO:0000259" key="3">
    <source>
        <dbReference type="PROSITE" id="PS50238"/>
    </source>
</evidence>
<dbReference type="GO" id="GO:0007165">
    <property type="term" value="P:signal transduction"/>
    <property type="evidence" value="ECO:0007669"/>
    <property type="project" value="InterPro"/>
</dbReference>